<dbReference type="Gene3D" id="3.40.50.970">
    <property type="match status" value="2"/>
</dbReference>
<feature type="domain" description="Thiamine pyrophosphate enzyme central" evidence="4">
    <location>
        <begin position="192"/>
        <end position="330"/>
    </location>
</feature>
<dbReference type="InterPro" id="IPR012001">
    <property type="entry name" value="Thiamin_PyroP_enz_TPP-bd_dom"/>
</dbReference>
<dbReference type="PANTHER" id="PTHR18968">
    <property type="entry name" value="THIAMINE PYROPHOSPHATE ENZYMES"/>
    <property type="match status" value="1"/>
</dbReference>
<comment type="similarity">
    <text evidence="1 3">Belongs to the TPP enzyme family.</text>
</comment>
<gene>
    <name evidence="7" type="ORF">KJB30_14515</name>
</gene>
<organism evidence="7 8">
    <name type="scientific">Pelotalea chapellei</name>
    <dbReference type="NCBI Taxonomy" id="44671"/>
    <lineage>
        <taxon>Bacteria</taxon>
        <taxon>Pseudomonadati</taxon>
        <taxon>Thermodesulfobacteriota</taxon>
        <taxon>Desulfuromonadia</taxon>
        <taxon>Geobacterales</taxon>
        <taxon>Geobacteraceae</taxon>
        <taxon>Pelotalea</taxon>
    </lineage>
</organism>
<evidence type="ECO:0000256" key="3">
    <source>
        <dbReference type="RuleBase" id="RU362132"/>
    </source>
</evidence>
<accession>A0ABS5UBE5</accession>
<evidence type="ECO:0000313" key="8">
    <source>
        <dbReference type="Proteomes" id="UP000784128"/>
    </source>
</evidence>
<dbReference type="Pfam" id="PF02776">
    <property type="entry name" value="TPP_enzyme_N"/>
    <property type="match status" value="1"/>
</dbReference>
<reference evidence="7 8" key="1">
    <citation type="submission" date="2021-05" db="EMBL/GenBank/DDBJ databases">
        <title>The draft genome of Geobacter chapellei DSM 13688.</title>
        <authorList>
            <person name="Xu Z."/>
            <person name="Masuda Y."/>
            <person name="Itoh H."/>
            <person name="Senoo K."/>
        </authorList>
    </citation>
    <scope>NUCLEOTIDE SEQUENCE [LARGE SCALE GENOMIC DNA]</scope>
    <source>
        <strain evidence="7 8">DSM 13688</strain>
    </source>
</reference>
<protein>
    <submittedName>
        <fullName evidence="7">Thiamine pyrophosphate-binding protein</fullName>
    </submittedName>
</protein>
<dbReference type="EMBL" id="JAHDYS010000015">
    <property type="protein sequence ID" value="MBT1073005.1"/>
    <property type="molecule type" value="Genomic_DNA"/>
</dbReference>
<dbReference type="CDD" id="cd00568">
    <property type="entry name" value="TPP_enzymes"/>
    <property type="match status" value="1"/>
</dbReference>
<feature type="domain" description="Thiamine pyrophosphate enzyme N-terminal TPP-binding" evidence="6">
    <location>
        <begin position="1"/>
        <end position="114"/>
    </location>
</feature>
<dbReference type="Proteomes" id="UP000784128">
    <property type="component" value="Unassembled WGS sequence"/>
</dbReference>
<dbReference type="Pfam" id="PF00205">
    <property type="entry name" value="TPP_enzyme_M"/>
    <property type="match status" value="1"/>
</dbReference>
<evidence type="ECO:0000259" key="4">
    <source>
        <dbReference type="Pfam" id="PF00205"/>
    </source>
</evidence>
<dbReference type="InterPro" id="IPR012000">
    <property type="entry name" value="Thiamin_PyroP_enz_cen_dom"/>
</dbReference>
<evidence type="ECO:0000256" key="2">
    <source>
        <dbReference type="ARBA" id="ARBA00023052"/>
    </source>
</evidence>
<dbReference type="PANTHER" id="PTHR18968:SF13">
    <property type="entry name" value="ACETOLACTATE SYNTHASE CATALYTIC SUBUNIT, MITOCHONDRIAL"/>
    <property type="match status" value="1"/>
</dbReference>
<comment type="caution">
    <text evidence="7">The sequence shown here is derived from an EMBL/GenBank/DDBJ whole genome shotgun (WGS) entry which is preliminary data.</text>
</comment>
<dbReference type="InterPro" id="IPR029061">
    <property type="entry name" value="THDP-binding"/>
</dbReference>
<evidence type="ECO:0000259" key="6">
    <source>
        <dbReference type="Pfam" id="PF02776"/>
    </source>
</evidence>
<feature type="domain" description="Thiamine pyrophosphate enzyme TPP-binding" evidence="5">
    <location>
        <begin position="392"/>
        <end position="540"/>
    </location>
</feature>
<keyword evidence="2 3" id="KW-0786">Thiamine pyrophosphate</keyword>
<dbReference type="Gene3D" id="3.40.50.1220">
    <property type="entry name" value="TPP-binding domain"/>
    <property type="match status" value="1"/>
</dbReference>
<dbReference type="InterPro" id="IPR011766">
    <property type="entry name" value="TPP_enzyme_TPP-bd"/>
</dbReference>
<dbReference type="SUPFAM" id="SSF52467">
    <property type="entry name" value="DHS-like NAD/FAD-binding domain"/>
    <property type="match status" value="1"/>
</dbReference>
<evidence type="ECO:0000256" key="1">
    <source>
        <dbReference type="ARBA" id="ARBA00007812"/>
    </source>
</evidence>
<evidence type="ECO:0000259" key="5">
    <source>
        <dbReference type="Pfam" id="PF02775"/>
    </source>
</evidence>
<dbReference type="SUPFAM" id="SSF52518">
    <property type="entry name" value="Thiamin diphosphate-binding fold (THDP-binding)"/>
    <property type="match status" value="2"/>
</dbReference>
<dbReference type="Pfam" id="PF02775">
    <property type="entry name" value="TPP_enzyme_C"/>
    <property type="match status" value="1"/>
</dbReference>
<dbReference type="CDD" id="cd07035">
    <property type="entry name" value="TPP_PYR_POX_like"/>
    <property type="match status" value="1"/>
</dbReference>
<evidence type="ECO:0000313" key="7">
    <source>
        <dbReference type="EMBL" id="MBT1073005.1"/>
    </source>
</evidence>
<dbReference type="RefSeq" id="WP_214300591.1">
    <property type="nucleotide sequence ID" value="NZ_JAHDYS010000015.1"/>
</dbReference>
<proteinExistence type="inferred from homology"/>
<name>A0ABS5UBE5_9BACT</name>
<dbReference type="InterPro" id="IPR029035">
    <property type="entry name" value="DHS-like_NAD/FAD-binding_dom"/>
</dbReference>
<keyword evidence="8" id="KW-1185">Reference proteome</keyword>
<sequence length="562" mass="60920">MNAAEVIVGSLEKDGVQYIFGIPGGAIEPLNNALYTSTIKVIVTKLEQGAAFMADGYARVSGNVGVCCSTAGPGATNLITGTASSFADSIPVITLTGQVSTSLFGKGAVQEFSIQSFSIVSIFRQISKYSDIIINENKAGEMIAKARRLALSGRKGPVHLNLPADIMKRKVADEHHRKFSTAQVMGFDREAVKEAAKLLLSAKKPVIVAGWGTVLSRADIELLELAELMDIPVATSPKAKGILSESHPLSLGVLGFAGSPTAKEYIIKRDVDVMLAVGTSFNEWVTPGWDKKLLPTKSMIQIDIDCNEIGKNYYVNTGIAGDAKTVLRELIYELRRNNKRKKLRDDRCKDIQAIKESLKVNPKKLDKMPYHPERMIMDLAEAVPEETLYFVDSGNCMAWAIRYLNIERPYSFFVGLGFASMGFAVAASIGAKLAAGDKPVIALVGDGSFLMNGTEVATAVNYNIPVIWVVMNNSMFGMVHHGRKLAGIPEGITSSFKPVDFVKFAEGCGARGIRITKPGEINKEMMDEIISTGVPTVLDVIIDPEEVPPIHSRIATLEKLYT</sequence>
<dbReference type="InterPro" id="IPR045229">
    <property type="entry name" value="TPP_enz"/>
</dbReference>